<dbReference type="EMBL" id="NFIJ01000033">
    <property type="protein sequence ID" value="OUO01602.1"/>
    <property type="molecule type" value="Genomic_DNA"/>
</dbReference>
<evidence type="ECO:0000259" key="4">
    <source>
        <dbReference type="Pfam" id="PF20782"/>
    </source>
</evidence>
<evidence type="ECO:0000313" key="5">
    <source>
        <dbReference type="EMBL" id="OUO01602.1"/>
    </source>
</evidence>
<evidence type="ECO:0000259" key="2">
    <source>
        <dbReference type="Pfam" id="PF20780"/>
    </source>
</evidence>
<sequence length="828" mass="95105">MKTTKRTWNGTFALLCTGVAIVTSCAPVNRFTRIKQVPREYIMNYCGGEIKAPSTLQLKNNPWIVFSDQPGNMSYQSATGKNEMKELQFMDAFLVVGKKGDWLKVVKYDPTQIKSHGRRLGDHKSAIYYGWIHKSDLLLTRSSVTDLATGLKNKQITVFSDTVPLKVPEKYFINDSLLTFENTDLSKPYTKIPIHQLVFPLKQSEDRSKTLIAKKSYISPDSLDMEVCGWVSNAVIKNIGQQLHVDVRSLPDSTLWFKNKAETDTLNFRRAQLTPSKELAQIARPLAYSPVTSYCQMDTVIRFKTGAFMPVIDKQENFVLNVNGNRIYYNQFKEIEKDLQKINVVFVVEGNELAVKQFPEVVNVIQGLQPLFADPNDGFDYKFGSVLAFNEKGNSENPEVHLTKDYMQVLNFLSAKSNNAKQLVATGGRRSWNTLRTAVNLFEDHKKESNLIILIGETGNNSEWADSTLVNRMAEYNCRILGFQLFGGNPDKFNNFVLQVENMIDNYAVKISRQKREIIVYADQLRKYHEYKEVNKNVYCLDFPDRSMTQGWVVFPQKQENLPLEGLASSVDTLLQQVKGDNRLLTQSLYKAFNEIGNFRNREDSTLVDYFQMQPSGIKSLPEALRNAEPEWYLPAQPVVLHDSVSHLLEYRLLATEAEFKRMRNFVNALSKYEVDYKYEAQKKEKVKKRKICDCPEDEVLLKDTRSSAAEMEDSHEYASTKKVRANLFALYYTYINNGKLCRIKYKKLKNMSMAEAQRLITTCPTDNPFLEAFTVNDLKRKRHLADETLDMLVEYFKSKKSAWEEAAGKGFTSNGQTYYWISKDMLP</sequence>
<protein>
    <submittedName>
        <fullName evidence="5">Uncharacterized protein</fullName>
    </submittedName>
</protein>
<dbReference type="Pfam" id="PF17643">
    <property type="entry name" value="TssR"/>
    <property type="match status" value="1"/>
</dbReference>
<dbReference type="InterPro" id="IPR049360">
    <property type="entry name" value="T6SS_TssR-like_VWA"/>
</dbReference>
<reference evidence="6" key="1">
    <citation type="submission" date="2017-04" db="EMBL/GenBank/DDBJ databases">
        <title>Function of individual gut microbiota members based on whole genome sequencing of pure cultures obtained from chicken caecum.</title>
        <authorList>
            <person name="Medvecky M."/>
            <person name="Cejkova D."/>
            <person name="Polansky O."/>
            <person name="Karasova D."/>
            <person name="Kubasova T."/>
            <person name="Cizek A."/>
            <person name="Rychlik I."/>
        </authorList>
    </citation>
    <scope>NUCLEOTIDE SEQUENCE [LARGE SCALE GENOMIC DNA]</scope>
    <source>
        <strain evidence="6">An42</strain>
    </source>
</reference>
<dbReference type="Pfam" id="PF20782">
    <property type="entry name" value="TssR_VWA"/>
    <property type="match status" value="1"/>
</dbReference>
<dbReference type="InterPro" id="IPR049359">
    <property type="entry name" value="T6SS_TssR-like_dom_2"/>
</dbReference>
<dbReference type="RefSeq" id="WP_162612764.1">
    <property type="nucleotide sequence ID" value="NZ_NFIJ01000033.1"/>
</dbReference>
<dbReference type="AlphaFoldDB" id="A0A9Q5SMI2"/>
<dbReference type="InterPro" id="IPR040530">
    <property type="entry name" value="T6SS_TssR-like_N"/>
</dbReference>
<feature type="domain" description="Type VI secretion system TssR-like VWA" evidence="4">
    <location>
        <begin position="296"/>
        <end position="595"/>
    </location>
</feature>
<name>A0A9Q5SMI2_9BACT</name>
<evidence type="ECO:0000313" key="6">
    <source>
        <dbReference type="Proteomes" id="UP000195975"/>
    </source>
</evidence>
<proteinExistence type="predicted"/>
<gene>
    <name evidence="5" type="ORF">B5F96_17675</name>
</gene>
<feature type="domain" description="Type VI secretion system TssR-like N-terminal barrel" evidence="1">
    <location>
        <begin position="35"/>
        <end position="139"/>
    </location>
</feature>
<dbReference type="InterPro" id="IPR049358">
    <property type="entry name" value="T6SS_TssR-like_C"/>
</dbReference>
<evidence type="ECO:0000259" key="3">
    <source>
        <dbReference type="Pfam" id="PF20781"/>
    </source>
</evidence>
<evidence type="ECO:0000259" key="1">
    <source>
        <dbReference type="Pfam" id="PF17643"/>
    </source>
</evidence>
<dbReference type="Pfam" id="PF20781">
    <property type="entry name" value="TssR_C"/>
    <property type="match status" value="1"/>
</dbReference>
<organism evidence="5 6">
    <name type="scientific">Parabacteroides johnsonii</name>
    <dbReference type="NCBI Taxonomy" id="387661"/>
    <lineage>
        <taxon>Bacteria</taxon>
        <taxon>Pseudomonadati</taxon>
        <taxon>Bacteroidota</taxon>
        <taxon>Bacteroidia</taxon>
        <taxon>Bacteroidales</taxon>
        <taxon>Tannerellaceae</taxon>
        <taxon>Parabacteroides</taxon>
    </lineage>
</organism>
<dbReference type="PROSITE" id="PS51257">
    <property type="entry name" value="PROKAR_LIPOPROTEIN"/>
    <property type="match status" value="1"/>
</dbReference>
<dbReference type="Proteomes" id="UP000195975">
    <property type="component" value="Unassembled WGS sequence"/>
</dbReference>
<comment type="caution">
    <text evidence="5">The sequence shown here is derived from an EMBL/GenBank/DDBJ whole genome shotgun (WGS) entry which is preliminary data.</text>
</comment>
<accession>A0A9Q5SMI2</accession>
<dbReference type="Pfam" id="PF20780">
    <property type="entry name" value="TssR_M"/>
    <property type="match status" value="1"/>
</dbReference>
<feature type="domain" description="Type VI secretion system TssR-like C-terminal" evidence="3">
    <location>
        <begin position="649"/>
        <end position="828"/>
    </location>
</feature>
<feature type="domain" description="Type VI secretion system TssR-like second" evidence="2">
    <location>
        <begin position="153"/>
        <end position="238"/>
    </location>
</feature>